<evidence type="ECO:0000256" key="10">
    <source>
        <dbReference type="ARBA" id="ARBA00022570"/>
    </source>
</evidence>
<sequence>MRVKEIRKNYQHLWKWGIMLLGMLMICRAADQLWVTVYYGVPVWKEATATLFCASDAKGYDTEVHNVWATHACVPTDPSPQEVVLGNVTENFNMWKNNMVEQMHEDIISLWDQSLKPCVKLTPLCVTLNCTDVNLTSTDVLKNNWTVKGEMTNCSFKVTSNIRDKATTEYALFDRLDVIPIKNSNISYRLINCNTSVITQACPKVTFEPIPIHYCTPAGFAILKCNNKTFNGKGECKNVSTVQCTHGIKPVVSTQLLLNGSLAEEDVVLRSDNFSDNAKTIIVHLNKSIEINCTRPNNNTRKDIHIGPGRAFYATGAIIGDPRQAHCNISKAQWNDTLGRVVKKLREQFKNKTIVFNQSSGGDLEIVMHSFNCGGEFFYCDTTQLFNSTWNSTGEIEESNNTVDTITLPCRIKQIINMWQEVGKAMYAPPIRGQINCASNITGLLLTRDGGVGTNNTETFRPGGGDMRDNWRSELYKYKVVKIEPLGIAPTKARRRVVQREKRAVGMGALFLGFLGAAGSTMGAASVTLTVQARQLLSGIVQQQNNLLKAIEAQQHLLQLTVWGIKQLQARVLAVERYLRDQQLLGIWGCSGRLICTTNVPWNSSWSNKSLDRIWDNMTWMEWEREIDNYTSLIYSLIEESQTQQEKNEQDLLAFDKWASLWNWFDISKWLWYIKIFIMIVGGLIGLRIIFTVISIVNRVRQGYSPLSFQTRFPAQRGPDRPEGIEKEGGDRDRDRSSPLVHGLLAIIWVDLRSLCLFSYHRLRDLLLIITRTVELLGRRGWEALKYLWNLLQYWSQELKNSAISLLNAIAIAVAEGTDRVIEALQRAGRAFLHIPRRIRQGLERALL</sequence>
<keyword evidence="19 33" id="KW-1043">Host membrane</keyword>
<evidence type="ECO:0000256" key="5">
    <source>
        <dbReference type="ARBA" id="ARBA00004578"/>
    </source>
</evidence>
<evidence type="ECO:0000256" key="25">
    <source>
        <dbReference type="ARBA" id="ARBA00023136"/>
    </source>
</evidence>
<evidence type="ECO:0000256" key="34">
    <source>
        <dbReference type="RuleBase" id="RU363095"/>
    </source>
</evidence>
<evidence type="ECO:0000256" key="3">
    <source>
        <dbReference type="ARBA" id="ARBA00004505"/>
    </source>
</evidence>
<dbReference type="GO" id="GO:0019062">
    <property type="term" value="P:virion attachment to host cell"/>
    <property type="evidence" value="ECO:0007669"/>
    <property type="project" value="UniProtKB-UniRule"/>
</dbReference>
<feature type="lipid moiety-binding region" description="S-palmitoyl cysteine; by host" evidence="33">
    <location>
        <position position="756"/>
    </location>
</feature>
<evidence type="ECO:0000256" key="15">
    <source>
        <dbReference type="ARBA" id="ARBA00022703"/>
    </source>
</evidence>
<dbReference type="InterPro" id="IPR000777">
    <property type="entry name" value="HIV1_Gp120"/>
</dbReference>
<feature type="disulfide bond" evidence="33">
    <location>
        <begin position="215"/>
        <end position="244"/>
    </location>
</feature>
<evidence type="ECO:0000256" key="24">
    <source>
        <dbReference type="ARBA" id="ARBA00023054"/>
    </source>
</evidence>
<keyword evidence="28 33" id="KW-0325">Glycoprotein</keyword>
<keyword evidence="7 33" id="KW-1168">Fusion of virus membrane with host membrane</keyword>
<dbReference type="FunFam" id="2.170.40.20:FF:000001">
    <property type="entry name" value="Envelope glycoprotein gp160"/>
    <property type="match status" value="1"/>
</dbReference>
<feature type="topological domain" description="Cytoplasmic" evidence="33">
    <location>
        <begin position="698"/>
        <end position="848"/>
    </location>
</feature>
<gene>
    <name evidence="33 38" type="primary">env</name>
</gene>
<dbReference type="SUPFAM" id="SSF58069">
    <property type="entry name" value="Virus ectodomain"/>
    <property type="match status" value="1"/>
</dbReference>
<evidence type="ECO:0000256" key="6">
    <source>
        <dbReference type="ARBA" id="ARBA00004650"/>
    </source>
</evidence>
<evidence type="ECO:0000256" key="7">
    <source>
        <dbReference type="ARBA" id="ARBA00022506"/>
    </source>
</evidence>
<dbReference type="GO" id="GO:0044175">
    <property type="term" value="C:host cell endosome membrane"/>
    <property type="evidence" value="ECO:0007669"/>
    <property type="project" value="UniProtKB-SubCell"/>
</dbReference>
<feature type="disulfide bond" evidence="33">
    <location>
        <begin position="590"/>
        <end position="596"/>
    </location>
</feature>
<keyword evidence="25 33" id="KW-0472">Membrane</keyword>
<keyword evidence="13 33" id="KW-0165">Cleavage on pair of basic residues</keyword>
<feature type="domain" description="Human immunodeficiency virus 1 envelope glycoprotein Gp120" evidence="36">
    <location>
        <begin position="33"/>
        <end position="136"/>
    </location>
</feature>
<dbReference type="GO" id="GO:0039654">
    <property type="term" value="P:fusion of virus membrane with host endosome membrane"/>
    <property type="evidence" value="ECO:0007669"/>
    <property type="project" value="UniProtKB-UniRule"/>
</dbReference>
<keyword evidence="30 33" id="KW-0449">Lipoprotein</keyword>
<keyword evidence="16 33" id="KW-0732">Signal</keyword>
<evidence type="ECO:0000259" key="37">
    <source>
        <dbReference type="Pfam" id="PF00517"/>
    </source>
</evidence>
<feature type="region of interest" description="V2" evidence="33">
    <location>
        <begin position="154"/>
        <end position="193"/>
    </location>
</feature>
<dbReference type="GO" id="GO:0055036">
    <property type="term" value="C:virion membrane"/>
    <property type="evidence" value="ECO:0007669"/>
    <property type="project" value="UniProtKB-SubCell"/>
</dbReference>
<comment type="PTM">
    <text evidence="33">Highly glycosylated by host. The high number of glycan on the protein is reffered to as 'glycan shield' because it contributes to hide protein sequence from adaptive immune system.</text>
</comment>
<keyword evidence="31 33" id="KW-1160">Virus entry into host cell</keyword>
<comment type="function">
    <text evidence="33">Envelope glycoprotein gp160: Oligomerizes in the host endoplasmic reticulum into predominantly trimers. In a second time, gp160 transits in the host Golgi, where glycosylation is completed. The precursor is then proteolytically cleaved in the trans-Golgi and thereby activated by cellular furin or furin-like proteases to produce gp120 and gp41.</text>
</comment>
<evidence type="ECO:0000256" key="23">
    <source>
        <dbReference type="ARBA" id="ARBA00023046"/>
    </source>
</evidence>
<evidence type="ECO:0000256" key="14">
    <source>
        <dbReference type="ARBA" id="ARBA00022692"/>
    </source>
</evidence>
<comment type="domain">
    <text evidence="33">The YXXL motif is involved in determining the exact site of viral release at the surface of infected mononuclear cells and promotes endocytosis. YXXL and di-leucine endocytosis motifs interact directly or indirectly with the clathrin adapter complexes, opperate independently, and their activities are not additive.</text>
</comment>
<dbReference type="FunFam" id="1.10.287.210:FF:000001">
    <property type="entry name" value="Envelope glycoprotein gp160"/>
    <property type="match status" value="1"/>
</dbReference>
<keyword evidence="20 33" id="KW-0261">Viral envelope protein</keyword>
<evidence type="ECO:0000256" key="12">
    <source>
        <dbReference type="ARBA" id="ARBA00022595"/>
    </source>
</evidence>
<comment type="subunit">
    <text evidence="33">The mature envelope protein (Env) consists of a homotrimer of non-covalently associated gp120-gp41 heterodimers. The resulting complex protrudes from the virus surface as a spike. There seems to be as few as 10 spikes on the average virion. Surface protein gp120 interacts with host CD4, CCR5 and CXCR4. Gp120 also interacts with the C-type lectins CD209/DC-SIGN and CLEC4M/DC-SIGNR (collectively referred to as DC-SIGN(R)). Gp120 and gp41 interact with GalCer. Gp120 interacts with host ITGA4/ITGB7 complex; on CD4+ T-cells, this interaction results in rapid activation of integrin ITGAL/LFA-1, which facilitates efficient cell-to-cell spreading of HIV-1. Gp120 interacts with cell-associated heparan sulfate; this interaction increases virus infectivity on permissive cells and may be involved in infection of CD4- cells.</text>
</comment>
<evidence type="ECO:0000256" key="4">
    <source>
        <dbReference type="ARBA" id="ARBA00004563"/>
    </source>
</evidence>
<evidence type="ECO:0000256" key="30">
    <source>
        <dbReference type="ARBA" id="ARBA00023288"/>
    </source>
</evidence>
<comment type="domain">
    <text evidence="33 34">The 17 amino acids long immunosuppressive region is present in many retroviral envelope proteins. Synthetic peptides derived from this relatively conserved sequence inhibit immune function in vitro and in vivo.</text>
</comment>
<feature type="site" description="Cleavage; by host furin" evidence="33">
    <location>
        <begin position="503"/>
        <end position="504"/>
    </location>
</feature>
<dbReference type="InterPro" id="IPR036377">
    <property type="entry name" value="Gp120_core_sf"/>
</dbReference>
<feature type="region of interest" description="V5" evidence="33">
    <location>
        <begin position="453"/>
        <end position="463"/>
    </location>
</feature>
<feature type="compositionally biased region" description="Basic and acidic residues" evidence="35">
    <location>
        <begin position="718"/>
        <end position="736"/>
    </location>
</feature>
<protein>
    <recommendedName>
        <fullName evidence="33">Envelope glycoprotein gp160</fullName>
    </recommendedName>
    <alternativeName>
        <fullName evidence="33">Env polyprotein</fullName>
    </alternativeName>
    <component>
        <recommendedName>
            <fullName evidence="33">Surface protein gp120</fullName>
            <shortName evidence="33">SU</shortName>
        </recommendedName>
        <alternativeName>
            <fullName evidence="33">Glycoprotein 120</fullName>
            <shortName evidence="33">gp120</shortName>
        </alternativeName>
    </component>
    <component>
        <recommendedName>
            <fullName evidence="33">Transmembrane protein gp41</fullName>
            <shortName evidence="33">TM</shortName>
        </recommendedName>
        <alternativeName>
            <fullName evidence="33">Glycoprotein 41</fullName>
            <shortName evidence="33">gp41</shortName>
        </alternativeName>
    </component>
</protein>
<reference evidence="38" key="1">
    <citation type="journal article" date="2016" name="Science">
        <title>HIV-1 therapy with monoclonal antibody 3BNC117 elicits host immune responses against HIV-1.</title>
        <authorList>
            <person name="Schoofs T."/>
            <person name="Klein F."/>
            <person name="Braunschweig M."/>
            <person name="Kreider E.F."/>
            <person name="Feldmann A."/>
            <person name="Nogueira L."/>
            <person name="Oliveira T."/>
            <person name="Lorenzi J.C.C."/>
            <person name="Parrish E.H."/>
            <person name="Learn G.H."/>
            <person name="West A.P.Jr."/>
            <person name="Bjorkman P.J."/>
            <person name="Schlesinger S.J."/>
            <person name="Seaman M.S."/>
            <person name="Czartoski J."/>
            <person name="McElrath M.J."/>
            <person name="Pfeifer N."/>
            <person name="Hahn B.H."/>
            <person name="Caskey M."/>
            <person name="Nussenzweig M.C."/>
        </authorList>
    </citation>
    <scope>NUCLEOTIDE SEQUENCE</scope>
    <source>
        <strain evidence="38">2A1-W12-Redo0402.D8_S</strain>
    </source>
</reference>
<comment type="subcellular location">
    <subcellularLocation>
        <location evidence="3">Host cell membrane</location>
        <topology evidence="3">Peripheral membrane protein</topology>
    </subcellularLocation>
    <subcellularLocation>
        <location evidence="1">Host cell membrane</location>
        <topology evidence="1">Single-pass type I membrane protein</topology>
    </subcellularLocation>
    <subcellularLocation>
        <location evidence="2">Host endosome membrane</location>
        <topology evidence="2">Peripheral membrane protein</topology>
    </subcellularLocation>
    <subcellularLocation>
        <location evidence="5">Host endosome membrane</location>
        <topology evidence="5">Single-pass type I membrane protein</topology>
    </subcellularLocation>
    <subcellularLocation>
        <location evidence="6">Virion membrane</location>
        <topology evidence="6">Peripheral membrane protein</topology>
    </subcellularLocation>
    <subcellularLocation>
        <location evidence="4">Virion membrane</location>
        <topology evidence="4">Single-pass type I membrane protein</topology>
    </subcellularLocation>
</comment>
<dbReference type="FunFam" id="1.20.5.490:FF:000001">
    <property type="entry name" value="Envelope glycoprotein gp160"/>
    <property type="match status" value="1"/>
</dbReference>
<dbReference type="GO" id="GO:1903908">
    <property type="term" value="P:positive regulation of plasma membrane raft polarization"/>
    <property type="evidence" value="ECO:0007669"/>
    <property type="project" value="UniProtKB-UniRule"/>
</dbReference>
<feature type="disulfide bond" evidence="33">
    <location>
        <begin position="53"/>
        <end position="73"/>
    </location>
</feature>
<keyword evidence="29 33" id="KW-0899">Viral immunoevasion</keyword>
<dbReference type="SUPFAM" id="SSF56502">
    <property type="entry name" value="gp120 core"/>
    <property type="match status" value="2"/>
</dbReference>
<evidence type="ECO:0000256" key="9">
    <source>
        <dbReference type="ARBA" id="ARBA00022511"/>
    </source>
</evidence>
<keyword evidence="27 33" id="KW-1015">Disulfide bond</keyword>
<keyword evidence="10 33" id="KW-1165">Clathrin-mediated endocytosis of virus by host</keyword>
<evidence type="ECO:0000256" key="2">
    <source>
        <dbReference type="ARBA" id="ARBA00004433"/>
    </source>
</evidence>
<evidence type="ECO:0000256" key="1">
    <source>
        <dbReference type="ARBA" id="ARBA00004402"/>
    </source>
</evidence>
<evidence type="ECO:0000256" key="17">
    <source>
        <dbReference type="ARBA" id="ARBA00022804"/>
    </source>
</evidence>
<comment type="function">
    <text evidence="33">Surface protein gp120: Attaches the virus to the host lymphoid cell by binding to the primary receptor CD4. This interaction induces a structural rearrangement creating a high affinity binding site for a chemokine coreceptor like CXCR4 and/or CCR5. Acts as a ligand for CD209/DC-SIGN and CLEC4M/DC-SIGNR, which are respectively found on dendritic cells (DCs), and on endothelial cells of liver sinusoids and lymph node sinuses. These interactions allow capture of viral particles at mucosal surfaces by these cells and subsequent transmission to permissive cells. HIV subverts the migration properties of dendritic cells to gain access to CD4+ T-cells in lymph nodes. Virus transmission to permissive T-cells occurs either in trans (without DCs infection, through viral capture and transmission), or in cis (following DCs productive infection, through the usual CD4-gp120 interaction), thereby inducing a robust infection. In trans infection, bound virions remain infectious over days and it is proposed that they are not degraded, but protected in non-lysosomal acidic organelles within the DCs close to the cell membrane thus contributing to the viral infectious potential during DCs' migration from the periphery to the lymphoid tissues. On arrival at lymphoid tissues, intact virions recycle back to DCs' cell surface allowing virus transmission to CD4+ T-cells.</text>
</comment>
<feature type="coiled-coil region" evidence="33">
    <location>
        <begin position="625"/>
        <end position="659"/>
    </location>
</feature>
<proteinExistence type="inferred from homology"/>
<comment type="miscellaneous">
    <text evidence="33">Inhibitors targeting HIV-1 viral envelope proteins are used as antiretroviral drugs. Attachment of virions to the cell surface via non-specific interactions and CD4 binding can be blocked by inhibitors that include cyanovirin-N, cyclotriazadisulfonamide analogs, PRO 2000, TNX 355 and PRO 542. In addition, BMS 806 can block CD4-induced conformational changes. Env interactions with the coreceptor molecules can be targeted by CCR5 antagonists including SCH-D, maraviroc (UK 427857) and aplaviroc (GW 873140), and the CXCR4 antagonist AMD 070. Fusion of viral and cellular membranes can be inhibited by peptides such as enfuvirtide and tifuvirtide (T 1249). Resistance to inhibitors associated with mutations in Env are observed. Most of the time, single mutations confer only a modest reduction in drug susceptibility. Combination of several mutations is usually required to develop a high-level drug resistance.</text>
</comment>
<dbReference type="GO" id="GO:0019064">
    <property type="term" value="P:fusion of virus membrane with host plasma membrane"/>
    <property type="evidence" value="ECO:0007669"/>
    <property type="project" value="UniProtKB-UniRule"/>
</dbReference>
<keyword evidence="14 33" id="KW-0812">Transmembrane</keyword>
<evidence type="ECO:0000256" key="29">
    <source>
        <dbReference type="ARBA" id="ARBA00023280"/>
    </source>
</evidence>
<evidence type="ECO:0000256" key="11">
    <source>
        <dbReference type="ARBA" id="ARBA00022581"/>
    </source>
</evidence>
<keyword evidence="24 33" id="KW-0175">Coiled coil</keyword>
<comment type="subcellular location">
    <molecule>Surface protein gp120</molecule>
    <subcellularLocation>
        <location evidence="33">Virion membrane</location>
        <topology evidence="33">Peripheral membrane protein</topology>
    </subcellularLocation>
    <subcellularLocation>
        <location evidence="33">Host cell membrane</location>
        <topology evidence="33">Peripheral membrane protein</topology>
    </subcellularLocation>
    <subcellularLocation>
        <location evidence="33">Host endosome membrane</location>
        <topology evidence="33">Single-pass type I membrane protein</topology>
    </subcellularLocation>
    <text evidence="33">The surface protein is not anchored to the viral envelope, but associates with the extravirion surface through its binding to TM. It is probably concentrated at the site of budding and incorporated into the virions possibly by contacts between the cytoplasmic tail of Env and the N-terminus of Gag.</text>
</comment>
<dbReference type="Gene3D" id="2.170.40.20">
    <property type="entry name" value="Human immunodeficiency virus 1, Gp160, envelope glycoprotein"/>
    <property type="match status" value="2"/>
</dbReference>
<comment type="domain">
    <text evidence="33">The membrane proximal external region (MPER) present in gp41 is a tryptophan-rich region recognized by the antibodies 2F5, Z13, and 4E10. MPER seems to play a role in fusion.</text>
</comment>
<evidence type="ECO:0000256" key="19">
    <source>
        <dbReference type="ARBA" id="ARBA00022870"/>
    </source>
</evidence>
<feature type="chain" id="PRO_5023296795" description="Envelope glycoprotein gp160" evidence="33">
    <location>
        <begin position="32"/>
        <end position="848"/>
    </location>
</feature>
<feature type="transmembrane region" description="Helical" evidence="34">
    <location>
        <begin position="670"/>
        <end position="691"/>
    </location>
</feature>
<dbReference type="GO" id="GO:0019031">
    <property type="term" value="C:viral envelope"/>
    <property type="evidence" value="ECO:0007669"/>
    <property type="project" value="UniProtKB-KW"/>
</dbReference>
<keyword evidence="9 33" id="KW-1032">Host cell membrane</keyword>
<dbReference type="GO" id="GO:0019082">
    <property type="term" value="P:viral protein processing"/>
    <property type="evidence" value="ECO:0007669"/>
    <property type="project" value="UniProtKB-UniRule"/>
</dbReference>
<dbReference type="InterPro" id="IPR037527">
    <property type="entry name" value="Gp160"/>
</dbReference>
<comment type="caution">
    <text evidence="33">Lacks conserved residue(s) required for the propagation of feature annotation.</text>
</comment>
<dbReference type="GO" id="GO:0020002">
    <property type="term" value="C:host cell plasma membrane"/>
    <property type="evidence" value="ECO:0007669"/>
    <property type="project" value="UniProtKB-SubCell"/>
</dbReference>
<evidence type="ECO:0000256" key="16">
    <source>
        <dbReference type="ARBA" id="ARBA00022729"/>
    </source>
</evidence>
<evidence type="ECO:0000256" key="33">
    <source>
        <dbReference type="HAMAP-Rule" id="MF_04083"/>
    </source>
</evidence>
<feature type="domain" description="Human immunodeficiency virus 1 envelope glycoprotein Gp120" evidence="36">
    <location>
        <begin position="149"/>
        <end position="503"/>
    </location>
</feature>
<evidence type="ECO:0000313" key="38">
    <source>
        <dbReference type="EMBL" id="ANC60526.1"/>
    </source>
</evidence>
<feature type="region of interest" description="Immunosuppression" evidence="33">
    <location>
        <begin position="566"/>
        <end position="584"/>
    </location>
</feature>
<dbReference type="Pfam" id="PF00516">
    <property type="entry name" value="GP120"/>
    <property type="match status" value="2"/>
</dbReference>
<evidence type="ECO:0000256" key="26">
    <source>
        <dbReference type="ARBA" id="ARBA00023139"/>
    </source>
</evidence>
<comment type="miscellaneous">
    <text evidence="33">HIV-1 lineages are divided in three main groups, M (for Major), O (for Outlier), and N (for New, or Non-M, Non-O). The vast majority of strains found worldwide belong to the group M. Group O seems to be endemic to and largely confined to Cameroon and neighboring countries in West Central Africa, where these viruses represent a small minority of HIV-1 strains. The group N is represented by a limited number of isolates from Cameroonian persons. The group M is further subdivided in 9 clades or subtypes (A to D, F to H, J and K).</text>
</comment>
<comment type="function">
    <text evidence="33">Transmembrane protein gp41: Acts as a class I viral fusion protein. Under the current model, the protein has at least 3 conformational states: pre-fusion native state, pre-hairpin intermediate state, and post-fusion hairpin state. During fusion of viral and target intracellular membranes, the coiled coil regions (heptad repeats) assume a trimer-of-hairpins structure, positioning the fusion peptide in close proximity to the C-terminal region of the ectodomain. The formation of this structure appears to drive apposition and subsequent fusion of viral and target cell membranes. Complete fusion occurs in host cell endosomes and is dynamin-dependent, however some lipid transfer might occur at the plasma membrane. The virus undergoes clathrin-dependent internalization long before endosomal fusion, thus minimizing the surface exposure of conserved viral epitopes during fusion and reducing the efficacy of inhibitors targeting these epitopes. Membranes fusion leads to delivery of the nucleocapsid into the cytoplasm.</text>
</comment>
<evidence type="ECO:0000256" key="27">
    <source>
        <dbReference type="ARBA" id="ARBA00023157"/>
    </source>
</evidence>
<feature type="domain" description="Retroviral envelope protein GP41-like" evidence="37">
    <location>
        <begin position="522"/>
        <end position="711"/>
    </location>
</feature>
<comment type="subunit">
    <text evidence="32">The mature envelope protein (Env) consists of a homotrimer of non-covalently associated gp120-gp41 heterodimers. The resulting complex protrudes from the virus surface as a spike. There seems to be as few as 10 spikes on the average virion. Interacts with host CD4, CCR5 and CXCR4. Gp120 also interacts with the C-type lectins CD209/DC-SIGN and CLEC4M/DC-SIGNR (collectively referred to as DC-SIGN(R)). Gp120 and gp41 interact with GalCer. Gp120 interacts with host ITGA4/ITGB7 complex; on CD4+ T-cells, this interaction results in rapid activation of integrin ITGAL/LFA-1, which facilitates efficient cell-to-cell spreading of HIV-1. Gp120 interacts with cell-associated heparan sulfate; this interaction increases virus infectivity on permissive cells and may be involved in infection of CD4- cells.</text>
</comment>
<dbReference type="GO" id="GO:1903911">
    <property type="term" value="P:positive regulation of receptor clustering"/>
    <property type="evidence" value="ECO:0007669"/>
    <property type="project" value="UniProtKB-UniRule"/>
</dbReference>
<dbReference type="InterPro" id="IPR000328">
    <property type="entry name" value="GP41-like"/>
</dbReference>
<evidence type="ECO:0000256" key="28">
    <source>
        <dbReference type="ARBA" id="ARBA00023180"/>
    </source>
</evidence>
<dbReference type="EMBL" id="KX027781">
    <property type="protein sequence ID" value="ANC60526.1"/>
    <property type="molecule type" value="Genomic_RNA"/>
</dbReference>
<keyword evidence="21 33" id="KW-1164">Virus endocytosis by host</keyword>
<organism evidence="38">
    <name type="scientific">Human immunodeficiency virus type 1</name>
    <name type="common">HIV-1</name>
    <dbReference type="NCBI Taxonomy" id="11676"/>
    <lineage>
        <taxon>Viruses</taxon>
        <taxon>Riboviria</taxon>
        <taxon>Pararnavirae</taxon>
        <taxon>Artverviricota</taxon>
        <taxon>Revtraviricetes</taxon>
        <taxon>Ortervirales</taxon>
        <taxon>Retroviridae</taxon>
        <taxon>Orthoretrovirinae</taxon>
        <taxon>Lentivirus</taxon>
        <taxon>Lentivirus humimdef1</taxon>
    </lineage>
</organism>
<feature type="region of interest" description="Disordered" evidence="35">
    <location>
        <begin position="711"/>
        <end position="736"/>
    </location>
</feature>
<dbReference type="FunFam" id="2.170.40.20:FF:000003">
    <property type="entry name" value="Envelope glycoprotein gp160"/>
    <property type="match status" value="1"/>
</dbReference>
<evidence type="ECO:0000256" key="22">
    <source>
        <dbReference type="ARBA" id="ARBA00022989"/>
    </source>
</evidence>
<keyword evidence="17 33" id="KW-1161">Viral attachment to host cell</keyword>
<dbReference type="CDD" id="cd09909">
    <property type="entry name" value="HIV-1-like_HR1-HR2"/>
    <property type="match status" value="1"/>
</dbReference>
<keyword evidence="12 33" id="KW-1162">Viral penetration into host cytoplasm</keyword>
<feature type="chain" id="PRO_5023296794" description="Transmembrane protein gp41" evidence="33">
    <location>
        <begin position="504"/>
        <end position="848"/>
    </location>
</feature>
<feature type="short sequence motif" description="Di-leucine internalization motif" evidence="33">
    <location>
        <begin position="847"/>
        <end position="848"/>
    </location>
</feature>
<dbReference type="GO" id="GO:0075512">
    <property type="term" value="P:clathrin-dependent endocytosis of virus by host cell"/>
    <property type="evidence" value="ECO:0007669"/>
    <property type="project" value="UniProtKB-UniRule"/>
</dbReference>
<dbReference type="GO" id="GO:0052031">
    <property type="term" value="P:symbiont-mediated perturbation of host defense response"/>
    <property type="evidence" value="ECO:0007669"/>
    <property type="project" value="UniProtKB-UniRule"/>
</dbReference>
<comment type="similarity">
    <text evidence="33">Belongs to the HIV-1 env protein family.</text>
</comment>
<comment type="PTM">
    <text evidence="33">Palmitoylation of the transmembrane protein and of Env polyprotein (prior to its proteolytic cleavage) is essential for their association with host cell membrane lipid rafts. Palmitoylation is therefore required for envelope trafficking to classical lipid rafts, but not for viral replication.</text>
</comment>
<keyword evidence="18 33" id="KW-0946">Virion</keyword>
<feature type="region of interest" description="CD4-binding loop" evidence="33">
    <location>
        <begin position="359"/>
        <end position="369"/>
    </location>
</feature>
<dbReference type="HAMAP" id="MF_04083">
    <property type="entry name" value="HIV_ENV"/>
    <property type="match status" value="1"/>
</dbReference>
<keyword evidence="15 33" id="KW-0053">Apoptosis</keyword>
<evidence type="ECO:0000256" key="13">
    <source>
        <dbReference type="ARBA" id="ARBA00022685"/>
    </source>
</evidence>
<accession>A0A160I4M4</accession>
<dbReference type="GO" id="GO:0005198">
    <property type="term" value="F:structural molecule activity"/>
    <property type="evidence" value="ECO:0007669"/>
    <property type="project" value="UniProtKB-UniRule"/>
</dbReference>
<feature type="short sequence motif" description="YXXL motif; contains endocytosis signal" evidence="33">
    <location>
        <begin position="704"/>
        <end position="707"/>
    </location>
</feature>
<feature type="region of interest" description="Fusion peptide" evidence="33">
    <location>
        <begin position="504"/>
        <end position="524"/>
    </location>
</feature>
<evidence type="ECO:0000256" key="8">
    <source>
        <dbReference type="ARBA" id="ARBA00022510"/>
    </source>
</evidence>
<keyword evidence="8 33" id="KW-1170">Fusion of virus membrane with host endosomal membrane</keyword>
<comment type="domain">
    <text evidence="33">The CD4-binding region is targeted by the antibody b12.</text>
</comment>
<feature type="disulfide bond" evidence="33">
    <location>
        <begin position="225"/>
        <end position="236"/>
    </location>
</feature>
<keyword evidence="26 33" id="KW-0564">Palmitate</keyword>
<evidence type="ECO:0000256" key="20">
    <source>
        <dbReference type="ARBA" id="ARBA00022879"/>
    </source>
</evidence>
<evidence type="ECO:0000259" key="36">
    <source>
        <dbReference type="Pfam" id="PF00516"/>
    </source>
</evidence>
<dbReference type="Gene3D" id="1.10.287.210">
    <property type="match status" value="1"/>
</dbReference>
<dbReference type="Pfam" id="PF00517">
    <property type="entry name" value="GP41"/>
    <property type="match status" value="1"/>
</dbReference>
<comment type="domain">
    <text evidence="33">Some of the most genetically diverse regions of the viral genome are present in Env. They are called variable regions 1 through 5 (V1 through V5). Coreceptor usage of gp120 is determined mainly by the primary structure of the third variable region (V3) in the outer domain of gp120. The sequence of V3 determines which coreceptor, CCR5 and/or CXCR4 (corresponding to R5/macrophage, X4/T cell and R5X4/T cell and macrophage tropism), is used to trigger the fusion potential of the Env complex, and hence which cells the virus can infect. Binding to CCR5 involves a region adjacent in addition to V3.</text>
</comment>
<evidence type="ECO:0000256" key="31">
    <source>
        <dbReference type="ARBA" id="ARBA00023296"/>
    </source>
</evidence>
<evidence type="ECO:0000256" key="18">
    <source>
        <dbReference type="ARBA" id="ARBA00022844"/>
    </source>
</evidence>
<keyword evidence="11 33" id="KW-0945">Host-virus interaction</keyword>
<evidence type="ECO:0000256" key="21">
    <source>
        <dbReference type="ARBA" id="ARBA00022890"/>
    </source>
</evidence>
<dbReference type="Gene3D" id="1.20.5.490">
    <property type="entry name" value="Single helix bin"/>
    <property type="match status" value="1"/>
</dbReference>
<keyword evidence="23 33" id="KW-1039">Host endosome</keyword>
<name>A0A160I4M4_HV1</name>
<feature type="region of interest" description="MPER; binding to GalCer" evidence="33">
    <location>
        <begin position="654"/>
        <end position="675"/>
    </location>
</feature>
<evidence type="ECO:0000256" key="32">
    <source>
        <dbReference type="ARBA" id="ARBA00062028"/>
    </source>
</evidence>
<evidence type="ECO:0000256" key="35">
    <source>
        <dbReference type="SAM" id="MobiDB-lite"/>
    </source>
</evidence>
<organismHost>
    <name type="scientific">Homo sapiens</name>
    <name type="common">Human</name>
    <dbReference type="NCBI Taxonomy" id="9606"/>
</organismHost>
<dbReference type="GO" id="GO:0016020">
    <property type="term" value="C:membrane"/>
    <property type="evidence" value="ECO:0007669"/>
    <property type="project" value="UniProtKB-UniRule"/>
</dbReference>
<keyword evidence="22 33" id="KW-1133">Transmembrane helix</keyword>
<comment type="PTM">
    <text evidence="33">Specific enzymatic cleavages in vivo yield mature proteins. Envelope glycoproteins are synthesized as a inactive precursor that is heavily N-glycosylated and processed likely by host cell furin in the Golgi to yield the mature SU and TM proteins. The cleavage site between SU and TM requires the minimal sequence [KR]-X-[KR]-R. About 2 of the 9 disulfide bonds of gp41 are reduced by P4HB/PDI, following binding to CD4 receptor.</text>
</comment>
<comment type="subcellular location">
    <molecule>Transmembrane protein gp41</molecule>
    <subcellularLocation>
        <location evidence="33">Virion membrane</location>
        <topology evidence="33">Single-pass type I membrane protein</topology>
    </subcellularLocation>
    <subcellularLocation>
        <location evidence="33">Host cell membrane</location>
        <topology evidence="33">Single-pass type I membrane protein</topology>
    </subcellularLocation>
    <subcellularLocation>
        <location evidence="33">Host endosome membrane</location>
        <topology evidence="33">Single-pass type I membrane protein</topology>
    </subcellularLocation>
    <text evidence="33">It is probably concentrated at the site of budding and incorporated into the virions possibly by contacts between the cytoplasmic tail of Env and the N-terminus of Gag.</text>
</comment>